<dbReference type="InterPro" id="IPR000157">
    <property type="entry name" value="TIR_dom"/>
</dbReference>
<evidence type="ECO:0000313" key="3">
    <source>
        <dbReference type="Proteomes" id="UP000006729"/>
    </source>
</evidence>
<dbReference type="SUPFAM" id="SSF52540">
    <property type="entry name" value="P-loop containing nucleoside triphosphate hydrolases"/>
    <property type="match status" value="1"/>
</dbReference>
<evidence type="ECO:0000259" key="1">
    <source>
        <dbReference type="PROSITE" id="PS50104"/>
    </source>
</evidence>
<dbReference type="Gene3D" id="3.40.50.10140">
    <property type="entry name" value="Toll/interleukin-1 receptor homology (TIR) domain"/>
    <property type="match status" value="1"/>
</dbReference>
<name>A0A2K1YE83_POPTR</name>
<sequence>MIMERKSNTDCIILPVFYDVDPSEVRNQTGSFAAAFVDHEKRFKKEMEQVNGWRIALRWTHDVDEGIIKIKDALCCRRTLIVLDDVDKWYQFNAIVGRQNWLFQGSKIIIPTRNKASIVADGECVKCKVEPLDNKKSIELFFTIKILDNGNLDVLALPFVLNTI</sequence>
<keyword evidence="3" id="KW-1185">Reference proteome</keyword>
<dbReference type="AlphaFoldDB" id="A0A2K1YE83"/>
<dbReference type="Pfam" id="PF01582">
    <property type="entry name" value="TIR"/>
    <property type="match status" value="1"/>
</dbReference>
<dbReference type="Proteomes" id="UP000006729">
    <property type="component" value="Chromosome 11"/>
</dbReference>
<dbReference type="InParanoid" id="A0A2K1YE83"/>
<dbReference type="InterPro" id="IPR035897">
    <property type="entry name" value="Toll_tir_struct_dom_sf"/>
</dbReference>
<evidence type="ECO:0000313" key="2">
    <source>
        <dbReference type="EMBL" id="PNT11339.1"/>
    </source>
</evidence>
<dbReference type="PROSITE" id="PS50104">
    <property type="entry name" value="TIR"/>
    <property type="match status" value="1"/>
</dbReference>
<protein>
    <recommendedName>
        <fullName evidence="1">TIR domain-containing protein</fullName>
    </recommendedName>
</protein>
<gene>
    <name evidence="2" type="ORF">POPTR_011G013500</name>
</gene>
<dbReference type="GO" id="GO:0006952">
    <property type="term" value="P:defense response"/>
    <property type="evidence" value="ECO:0007669"/>
    <property type="project" value="InterPro"/>
</dbReference>
<dbReference type="PANTHER" id="PTHR11017">
    <property type="entry name" value="LEUCINE-RICH REPEAT-CONTAINING PROTEIN"/>
    <property type="match status" value="1"/>
</dbReference>
<reference evidence="2 3" key="1">
    <citation type="journal article" date="2006" name="Science">
        <title>The genome of black cottonwood, Populus trichocarpa (Torr. &amp; Gray).</title>
        <authorList>
            <person name="Tuskan G.A."/>
            <person name="Difazio S."/>
            <person name="Jansson S."/>
            <person name="Bohlmann J."/>
            <person name="Grigoriev I."/>
            <person name="Hellsten U."/>
            <person name="Putnam N."/>
            <person name="Ralph S."/>
            <person name="Rombauts S."/>
            <person name="Salamov A."/>
            <person name="Schein J."/>
            <person name="Sterck L."/>
            <person name="Aerts A."/>
            <person name="Bhalerao R.R."/>
            <person name="Bhalerao R.P."/>
            <person name="Blaudez D."/>
            <person name="Boerjan W."/>
            <person name="Brun A."/>
            <person name="Brunner A."/>
            <person name="Busov V."/>
            <person name="Campbell M."/>
            <person name="Carlson J."/>
            <person name="Chalot M."/>
            <person name="Chapman J."/>
            <person name="Chen G.L."/>
            <person name="Cooper D."/>
            <person name="Coutinho P.M."/>
            <person name="Couturier J."/>
            <person name="Covert S."/>
            <person name="Cronk Q."/>
            <person name="Cunningham R."/>
            <person name="Davis J."/>
            <person name="Degroeve S."/>
            <person name="Dejardin A."/>
            <person name="Depamphilis C."/>
            <person name="Detter J."/>
            <person name="Dirks B."/>
            <person name="Dubchak I."/>
            <person name="Duplessis S."/>
            <person name="Ehlting J."/>
            <person name="Ellis B."/>
            <person name="Gendler K."/>
            <person name="Goodstein D."/>
            <person name="Gribskov M."/>
            <person name="Grimwood J."/>
            <person name="Groover A."/>
            <person name="Gunter L."/>
            <person name="Hamberger B."/>
            <person name="Heinze B."/>
            <person name="Helariutta Y."/>
            <person name="Henrissat B."/>
            <person name="Holligan D."/>
            <person name="Holt R."/>
            <person name="Huang W."/>
            <person name="Islam-Faridi N."/>
            <person name="Jones S."/>
            <person name="Jones-Rhoades M."/>
            <person name="Jorgensen R."/>
            <person name="Joshi C."/>
            <person name="Kangasjarvi J."/>
            <person name="Karlsson J."/>
            <person name="Kelleher C."/>
            <person name="Kirkpatrick R."/>
            <person name="Kirst M."/>
            <person name="Kohler A."/>
            <person name="Kalluri U."/>
            <person name="Larimer F."/>
            <person name="Leebens-Mack J."/>
            <person name="Leple J.C."/>
            <person name="Locascio P."/>
            <person name="Lou Y."/>
            <person name="Lucas S."/>
            <person name="Martin F."/>
            <person name="Montanini B."/>
            <person name="Napoli C."/>
            <person name="Nelson D.R."/>
            <person name="Nelson C."/>
            <person name="Nieminen K."/>
            <person name="Nilsson O."/>
            <person name="Pereda V."/>
            <person name="Peter G."/>
            <person name="Philippe R."/>
            <person name="Pilate G."/>
            <person name="Poliakov A."/>
            <person name="Razumovskaya J."/>
            <person name="Richardson P."/>
            <person name="Rinaldi C."/>
            <person name="Ritland K."/>
            <person name="Rouze P."/>
            <person name="Ryaboy D."/>
            <person name="Schmutz J."/>
            <person name="Schrader J."/>
            <person name="Segerman B."/>
            <person name="Shin H."/>
            <person name="Siddiqui A."/>
            <person name="Sterky F."/>
            <person name="Terry A."/>
            <person name="Tsai C.J."/>
            <person name="Uberbacher E."/>
            <person name="Unneberg P."/>
            <person name="Vahala J."/>
            <person name="Wall K."/>
            <person name="Wessler S."/>
            <person name="Yang G."/>
            <person name="Yin T."/>
            <person name="Douglas C."/>
            <person name="Marra M."/>
            <person name="Sandberg G."/>
            <person name="Van de Peer Y."/>
            <person name="Rokhsar D."/>
        </authorList>
    </citation>
    <scope>NUCLEOTIDE SEQUENCE [LARGE SCALE GENOMIC DNA]</scope>
    <source>
        <strain evidence="3">cv. Nisqually</strain>
    </source>
</reference>
<dbReference type="InterPro" id="IPR027417">
    <property type="entry name" value="P-loop_NTPase"/>
</dbReference>
<proteinExistence type="predicted"/>
<dbReference type="GO" id="GO:0007165">
    <property type="term" value="P:signal transduction"/>
    <property type="evidence" value="ECO:0007669"/>
    <property type="project" value="InterPro"/>
</dbReference>
<accession>A0A2K1YE83</accession>
<dbReference type="EMBL" id="CM009300">
    <property type="protein sequence ID" value="PNT11339.1"/>
    <property type="molecule type" value="Genomic_DNA"/>
</dbReference>
<dbReference type="PANTHER" id="PTHR11017:SF305">
    <property type="entry name" value="TMV RESISTANCE PROTEIN N-LIKE"/>
    <property type="match status" value="1"/>
</dbReference>
<dbReference type="InterPro" id="IPR044974">
    <property type="entry name" value="Disease_R_plants"/>
</dbReference>
<organism evidence="2 3">
    <name type="scientific">Populus trichocarpa</name>
    <name type="common">Western balsam poplar</name>
    <name type="synonym">Populus balsamifera subsp. trichocarpa</name>
    <dbReference type="NCBI Taxonomy" id="3694"/>
    <lineage>
        <taxon>Eukaryota</taxon>
        <taxon>Viridiplantae</taxon>
        <taxon>Streptophyta</taxon>
        <taxon>Embryophyta</taxon>
        <taxon>Tracheophyta</taxon>
        <taxon>Spermatophyta</taxon>
        <taxon>Magnoliopsida</taxon>
        <taxon>eudicotyledons</taxon>
        <taxon>Gunneridae</taxon>
        <taxon>Pentapetalae</taxon>
        <taxon>rosids</taxon>
        <taxon>fabids</taxon>
        <taxon>Malpighiales</taxon>
        <taxon>Salicaceae</taxon>
        <taxon>Saliceae</taxon>
        <taxon>Populus</taxon>
    </lineage>
</organism>
<dbReference type="GO" id="GO:0043531">
    <property type="term" value="F:ADP binding"/>
    <property type="evidence" value="ECO:0007669"/>
    <property type="project" value="InterPro"/>
</dbReference>
<dbReference type="InterPro" id="IPR002182">
    <property type="entry name" value="NB-ARC"/>
</dbReference>
<dbReference type="Pfam" id="PF00931">
    <property type="entry name" value="NB-ARC"/>
    <property type="match status" value="1"/>
</dbReference>
<dbReference type="SUPFAM" id="SSF52200">
    <property type="entry name" value="Toll/Interleukin receptor TIR domain"/>
    <property type="match status" value="1"/>
</dbReference>
<feature type="domain" description="TIR" evidence="1">
    <location>
        <begin position="1"/>
        <end position="74"/>
    </location>
</feature>